<dbReference type="PANTHER" id="PTHR37534">
    <property type="entry name" value="TRANSCRIPTIONAL ACTIVATOR PROTEIN UGA3"/>
    <property type="match status" value="1"/>
</dbReference>
<dbReference type="AlphaFoldDB" id="A0A3E2GV52"/>
<evidence type="ECO:0000256" key="2">
    <source>
        <dbReference type="ARBA" id="ARBA00023242"/>
    </source>
</evidence>
<dbReference type="EMBL" id="NCSJ02000370">
    <property type="protein sequence ID" value="RFU25054.1"/>
    <property type="molecule type" value="Genomic_DNA"/>
</dbReference>
<dbReference type="OrthoDB" id="288726at2759"/>
<dbReference type="GO" id="GO:0045944">
    <property type="term" value="P:positive regulation of transcription by RNA polymerase II"/>
    <property type="evidence" value="ECO:0007669"/>
    <property type="project" value="TreeGrafter"/>
</dbReference>
<keyword evidence="5" id="KW-1185">Reference proteome</keyword>
<dbReference type="GO" id="GO:0000976">
    <property type="term" value="F:transcription cis-regulatory region binding"/>
    <property type="evidence" value="ECO:0007669"/>
    <property type="project" value="TreeGrafter"/>
</dbReference>
<evidence type="ECO:0000313" key="5">
    <source>
        <dbReference type="Proteomes" id="UP000258309"/>
    </source>
</evidence>
<protein>
    <submittedName>
        <fullName evidence="4">Uncharacterized protein</fullName>
    </submittedName>
</protein>
<accession>A0A3E2GV52</accession>
<proteinExistence type="predicted"/>
<dbReference type="PANTHER" id="PTHR37534:SF15">
    <property type="entry name" value="ZN(II)2CYS6 TRANSCRIPTION FACTOR (EUROFUNG)"/>
    <property type="match status" value="1"/>
</dbReference>
<dbReference type="InterPro" id="IPR031818">
    <property type="entry name" value="Hri1"/>
</dbReference>
<evidence type="ECO:0000256" key="3">
    <source>
        <dbReference type="SAM" id="MobiDB-lite"/>
    </source>
</evidence>
<dbReference type="GO" id="GO:0003700">
    <property type="term" value="F:DNA-binding transcription factor activity"/>
    <property type="evidence" value="ECO:0007669"/>
    <property type="project" value="TreeGrafter"/>
</dbReference>
<dbReference type="Pfam" id="PF16815">
    <property type="entry name" value="HRI1"/>
    <property type="match status" value="1"/>
</dbReference>
<comment type="caution">
    <text evidence="4">The sequence shown here is derived from an EMBL/GenBank/DDBJ whole genome shotgun (WGS) entry which is preliminary data.</text>
</comment>
<feature type="region of interest" description="Disordered" evidence="3">
    <location>
        <begin position="1"/>
        <end position="61"/>
    </location>
</feature>
<feature type="compositionally biased region" description="Basic and acidic residues" evidence="3">
    <location>
        <begin position="31"/>
        <end position="42"/>
    </location>
</feature>
<dbReference type="InterPro" id="IPR043047">
    <property type="entry name" value="Hri1_N_sf"/>
</dbReference>
<dbReference type="STRING" id="5539.A0A3E2GV52"/>
<feature type="non-terminal residue" evidence="4">
    <location>
        <position position="1"/>
    </location>
</feature>
<dbReference type="GO" id="GO:0005634">
    <property type="term" value="C:nucleus"/>
    <property type="evidence" value="ECO:0007669"/>
    <property type="project" value="UniProtKB-SubCell"/>
</dbReference>
<dbReference type="OMA" id="CVCEIYS"/>
<dbReference type="Pfam" id="PF11951">
    <property type="entry name" value="Fungal_trans_2"/>
    <property type="match status" value="1"/>
</dbReference>
<evidence type="ECO:0000256" key="1">
    <source>
        <dbReference type="ARBA" id="ARBA00004123"/>
    </source>
</evidence>
<organism evidence="4 5">
    <name type="scientific">Scytalidium lignicola</name>
    <name type="common">Hyphomycete</name>
    <dbReference type="NCBI Taxonomy" id="5539"/>
    <lineage>
        <taxon>Eukaryota</taxon>
        <taxon>Fungi</taxon>
        <taxon>Dikarya</taxon>
        <taxon>Ascomycota</taxon>
        <taxon>Pezizomycotina</taxon>
        <taxon>Leotiomycetes</taxon>
        <taxon>Leotiomycetes incertae sedis</taxon>
        <taxon>Scytalidium</taxon>
    </lineage>
</organism>
<feature type="non-terminal residue" evidence="4">
    <location>
        <position position="675"/>
    </location>
</feature>
<reference evidence="4 5" key="1">
    <citation type="submission" date="2018-05" db="EMBL/GenBank/DDBJ databases">
        <title>Draft genome sequence of Scytalidium lignicola DSM 105466, a ubiquitous saprotrophic fungus.</title>
        <authorList>
            <person name="Buettner E."/>
            <person name="Gebauer A.M."/>
            <person name="Hofrichter M."/>
            <person name="Liers C."/>
            <person name="Kellner H."/>
        </authorList>
    </citation>
    <scope>NUCLEOTIDE SEQUENCE [LARGE SCALE GENOMIC DNA]</scope>
    <source>
        <strain evidence="4 5">DSM 105466</strain>
    </source>
</reference>
<dbReference type="Proteomes" id="UP000258309">
    <property type="component" value="Unassembled WGS sequence"/>
</dbReference>
<name>A0A3E2GV52_SCYLI</name>
<dbReference type="InterPro" id="IPR021858">
    <property type="entry name" value="Fun_TF"/>
</dbReference>
<comment type="subcellular location">
    <subcellularLocation>
        <location evidence="1">Nucleus</location>
    </subcellularLocation>
</comment>
<gene>
    <name evidence="4" type="ORF">B7463_g11285</name>
</gene>
<sequence length="675" mass="76609">MAVRAAKGVGRSVMRKDQAAADAYKRRRQPAPREKKRREVTYDNKISCNEPPTPLSSYEENPSPATEMVYILELDPLSELSSRNKALLHHFVTNTSMIASHPHIREQACSHILPMVFQIPSLMYATIALSALHHSTLLNDVPDKFIPEEDVRDLLSMSLRHLRQELQNNDPQKREALLNTVRTLCVCEIYSGKADCSWRIHVDGARAILESTQTLDKHFTEKPRNWLTARWYESMEALSSLTNRHSFRACTEGEQVSRTVTFGITKEECLLDIYAGYSSDLNTIFREIGALECKFRCSAKGKSDDTSSTQKELDSEMYRLESIVEQMIRRDRENGLKPAADVILNNDEIRQFSACNAAYQYSALIHIYRRLGMMSSNSTKVQACVKEILDTICGVLPILPLSPWALLTTPIFTAGCEAIGQDQELGDNDPRKSMENINIRPERRLDYTPAHYILPVRVQFLGSFQLSSDFVGIFSHGMRVKFTHLIDSHDIDGSGECGDDVGEFTKLPNGDDLEIGEMPAPHLGEQVRPYKEVWRELMTDRKVQGEYWIIESIDGSDTQIEDKTTTLRRTFYARAGGFFLALRQTKERVSKEGSDNFFYNVGFSAIRQDLDVETNCWSSKYSIGKVDGMWDMLSGQEIMIQDVETMSSWEVGDKIVIINNITGKEDDFIVRAVGQ</sequence>
<dbReference type="Gene3D" id="2.40.128.320">
    <property type="entry name" value="Protein HRI1, N-terminal domain"/>
    <property type="match status" value="1"/>
</dbReference>
<evidence type="ECO:0000313" key="4">
    <source>
        <dbReference type="EMBL" id="RFU25054.1"/>
    </source>
</evidence>
<keyword evidence="2" id="KW-0539">Nucleus</keyword>